<dbReference type="GO" id="GO:0004540">
    <property type="term" value="F:RNA nuclease activity"/>
    <property type="evidence" value="ECO:0007669"/>
    <property type="project" value="InterPro"/>
</dbReference>
<dbReference type="STRING" id="1004156.AYP45_03580"/>
<name>A0A1V4AWB8_9BACT</name>
<dbReference type="InterPro" id="IPR050556">
    <property type="entry name" value="Type_II_TA_system_RNase"/>
</dbReference>
<accession>A0A1V4AWB8</accession>
<dbReference type="AlphaFoldDB" id="A0A1V4AWB8"/>
<comment type="cofactor">
    <cofactor evidence="1 8">
        <name>Mg(2+)</name>
        <dbReference type="ChEBI" id="CHEBI:18420"/>
    </cofactor>
</comment>
<evidence type="ECO:0000256" key="5">
    <source>
        <dbReference type="ARBA" id="ARBA00022801"/>
    </source>
</evidence>
<proteinExistence type="inferred from homology"/>
<dbReference type="GO" id="GO:0000287">
    <property type="term" value="F:magnesium ion binding"/>
    <property type="evidence" value="ECO:0007669"/>
    <property type="project" value="UniProtKB-UniRule"/>
</dbReference>
<dbReference type="SUPFAM" id="SSF88723">
    <property type="entry name" value="PIN domain-like"/>
    <property type="match status" value="1"/>
</dbReference>
<comment type="caution">
    <text evidence="10">The sequence shown here is derived from an EMBL/GenBank/DDBJ whole genome shotgun (WGS) entry which is preliminary data.</text>
</comment>
<dbReference type="Proteomes" id="UP000189681">
    <property type="component" value="Unassembled WGS sequence"/>
</dbReference>
<evidence type="ECO:0000259" key="9">
    <source>
        <dbReference type="Pfam" id="PF01850"/>
    </source>
</evidence>
<sequence>MKYLLDTNTCVYLLNGNEVLKRKVKEIGVYSLSISNCVLAELYFGAYNSKRVEENLGRIDLFKKNLSVLPDSEESARLFGKIKADLRTKGTIIDDFDILIASIATANNHILVTNNTDHFERIEGLTIQDWLKKKPY</sequence>
<keyword evidence="6 8" id="KW-0460">Magnesium</keyword>
<comment type="function">
    <text evidence="8">Toxic component of a toxin-antitoxin (TA) system. An RNase.</text>
</comment>
<evidence type="ECO:0000256" key="2">
    <source>
        <dbReference type="ARBA" id="ARBA00022649"/>
    </source>
</evidence>
<comment type="similarity">
    <text evidence="7 8">Belongs to the PINc/VapC protein family.</text>
</comment>
<dbReference type="Pfam" id="PF01850">
    <property type="entry name" value="PIN"/>
    <property type="match status" value="1"/>
</dbReference>
<dbReference type="InterPro" id="IPR022907">
    <property type="entry name" value="VapC_family"/>
</dbReference>
<keyword evidence="4 8" id="KW-0479">Metal-binding</keyword>
<dbReference type="InterPro" id="IPR002716">
    <property type="entry name" value="PIN_dom"/>
</dbReference>
<evidence type="ECO:0000256" key="8">
    <source>
        <dbReference type="HAMAP-Rule" id="MF_00265"/>
    </source>
</evidence>
<dbReference type="PANTHER" id="PTHR33653:SF1">
    <property type="entry name" value="RIBONUCLEASE VAPC2"/>
    <property type="match status" value="1"/>
</dbReference>
<feature type="binding site" evidence="8">
    <location>
        <position position="97"/>
    </location>
    <ligand>
        <name>Mg(2+)</name>
        <dbReference type="ChEBI" id="CHEBI:18420"/>
    </ligand>
</feature>
<dbReference type="EMBL" id="AYTS01000034">
    <property type="protein sequence ID" value="OOP57406.1"/>
    <property type="molecule type" value="Genomic_DNA"/>
</dbReference>
<dbReference type="PANTHER" id="PTHR33653">
    <property type="entry name" value="RIBONUCLEASE VAPC2"/>
    <property type="match status" value="1"/>
</dbReference>
<dbReference type="GO" id="GO:0090729">
    <property type="term" value="F:toxin activity"/>
    <property type="evidence" value="ECO:0007669"/>
    <property type="project" value="UniProtKB-KW"/>
</dbReference>
<evidence type="ECO:0000256" key="3">
    <source>
        <dbReference type="ARBA" id="ARBA00022722"/>
    </source>
</evidence>
<dbReference type="InterPro" id="IPR029060">
    <property type="entry name" value="PIN-like_dom_sf"/>
</dbReference>
<feature type="domain" description="PIN" evidence="9">
    <location>
        <begin position="3"/>
        <end position="123"/>
    </location>
</feature>
<dbReference type="CDD" id="cd18742">
    <property type="entry name" value="PIN_VapC4-5_FitB-like"/>
    <property type="match status" value="1"/>
</dbReference>
<dbReference type="EC" id="3.1.-.-" evidence="8"/>
<evidence type="ECO:0000256" key="1">
    <source>
        <dbReference type="ARBA" id="ARBA00001946"/>
    </source>
</evidence>
<keyword evidence="8" id="KW-0800">Toxin</keyword>
<dbReference type="HAMAP" id="MF_00265">
    <property type="entry name" value="VapC_Nob1"/>
    <property type="match status" value="1"/>
</dbReference>
<feature type="binding site" evidence="8">
    <location>
        <position position="6"/>
    </location>
    <ligand>
        <name>Mg(2+)</name>
        <dbReference type="ChEBI" id="CHEBI:18420"/>
    </ligand>
</feature>
<evidence type="ECO:0000313" key="10">
    <source>
        <dbReference type="EMBL" id="OOP57406.1"/>
    </source>
</evidence>
<keyword evidence="3 8" id="KW-0540">Nuclease</keyword>
<evidence type="ECO:0000256" key="4">
    <source>
        <dbReference type="ARBA" id="ARBA00022723"/>
    </source>
</evidence>
<keyword evidence="5 8" id="KW-0378">Hydrolase</keyword>
<evidence type="ECO:0000256" key="6">
    <source>
        <dbReference type="ARBA" id="ARBA00022842"/>
    </source>
</evidence>
<reference evidence="10 11" key="1">
    <citation type="journal article" date="2017" name="Water Res.">
        <title>Discovery and metagenomic analysis of an anammox bacterial enrichment related to Candidatus "Brocadia caroliniensis" in a full-scale glycerol-fed nitritation-denitritation separate centrate treatment process.</title>
        <authorList>
            <person name="Park H."/>
            <person name="Brotto A.C."/>
            <person name="van Loosdrecht M.C."/>
            <person name="Chandran K."/>
        </authorList>
    </citation>
    <scope>NUCLEOTIDE SEQUENCE [LARGE SCALE GENOMIC DNA]</scope>
    <source>
        <strain evidence="10">26THWARD</strain>
    </source>
</reference>
<dbReference type="GO" id="GO:0016787">
    <property type="term" value="F:hydrolase activity"/>
    <property type="evidence" value="ECO:0007669"/>
    <property type="project" value="UniProtKB-KW"/>
</dbReference>
<dbReference type="Gene3D" id="3.40.50.1010">
    <property type="entry name" value="5'-nuclease"/>
    <property type="match status" value="1"/>
</dbReference>
<organism evidence="10 11">
    <name type="scientific">Candidatus Brocadia carolinensis</name>
    <dbReference type="NCBI Taxonomy" id="1004156"/>
    <lineage>
        <taxon>Bacteria</taxon>
        <taxon>Pseudomonadati</taxon>
        <taxon>Planctomycetota</taxon>
        <taxon>Candidatus Brocadiia</taxon>
        <taxon>Candidatus Brocadiales</taxon>
        <taxon>Candidatus Brocadiaceae</taxon>
        <taxon>Candidatus Brocadia</taxon>
    </lineage>
</organism>
<keyword evidence="2 8" id="KW-1277">Toxin-antitoxin system</keyword>
<gene>
    <name evidence="8" type="primary">vapC</name>
    <name evidence="10" type="ORF">AYP45_03580</name>
</gene>
<evidence type="ECO:0000313" key="11">
    <source>
        <dbReference type="Proteomes" id="UP000189681"/>
    </source>
</evidence>
<protein>
    <recommendedName>
        <fullName evidence="8">Ribonuclease VapC</fullName>
        <shortName evidence="8">RNase VapC</shortName>
        <ecNumber evidence="8">3.1.-.-</ecNumber>
    </recommendedName>
    <alternativeName>
        <fullName evidence="8">Toxin VapC</fullName>
    </alternativeName>
</protein>
<evidence type="ECO:0000256" key="7">
    <source>
        <dbReference type="ARBA" id="ARBA00038093"/>
    </source>
</evidence>